<gene>
    <name evidence="3" type="ORF">DPMN_148413</name>
</gene>
<comment type="caution">
    <text evidence="3">The sequence shown here is derived from an EMBL/GenBank/DDBJ whole genome shotgun (WGS) entry which is preliminary data.</text>
</comment>
<protein>
    <submittedName>
        <fullName evidence="3">Uncharacterized protein</fullName>
    </submittedName>
</protein>
<dbReference type="AlphaFoldDB" id="A0A9D4F9T0"/>
<dbReference type="EMBL" id="JAIWYP010000007">
    <property type="protein sequence ID" value="KAH3794875.1"/>
    <property type="molecule type" value="Genomic_DNA"/>
</dbReference>
<reference evidence="3" key="1">
    <citation type="journal article" date="2019" name="bioRxiv">
        <title>The Genome of the Zebra Mussel, Dreissena polymorpha: A Resource for Invasive Species Research.</title>
        <authorList>
            <person name="McCartney M.A."/>
            <person name="Auch B."/>
            <person name="Kono T."/>
            <person name="Mallez S."/>
            <person name="Zhang Y."/>
            <person name="Obille A."/>
            <person name="Becker A."/>
            <person name="Abrahante J.E."/>
            <person name="Garbe J."/>
            <person name="Badalamenti J.P."/>
            <person name="Herman A."/>
            <person name="Mangelson H."/>
            <person name="Liachko I."/>
            <person name="Sullivan S."/>
            <person name="Sone E.D."/>
            <person name="Koren S."/>
            <person name="Silverstein K.A.T."/>
            <person name="Beckman K.B."/>
            <person name="Gohl D.M."/>
        </authorList>
    </citation>
    <scope>NUCLEOTIDE SEQUENCE</scope>
    <source>
        <strain evidence="3">Duluth1</strain>
        <tissue evidence="3">Whole animal</tissue>
    </source>
</reference>
<name>A0A9D4F9T0_DREPO</name>
<keyword evidence="4" id="KW-1185">Reference proteome</keyword>
<dbReference type="SUPFAM" id="SSF51556">
    <property type="entry name" value="Metallo-dependent hydrolases"/>
    <property type="match status" value="1"/>
</dbReference>
<organism evidence="3 4">
    <name type="scientific">Dreissena polymorpha</name>
    <name type="common">Zebra mussel</name>
    <name type="synonym">Mytilus polymorpha</name>
    <dbReference type="NCBI Taxonomy" id="45954"/>
    <lineage>
        <taxon>Eukaryota</taxon>
        <taxon>Metazoa</taxon>
        <taxon>Spiralia</taxon>
        <taxon>Lophotrochozoa</taxon>
        <taxon>Mollusca</taxon>
        <taxon>Bivalvia</taxon>
        <taxon>Autobranchia</taxon>
        <taxon>Heteroconchia</taxon>
        <taxon>Euheterodonta</taxon>
        <taxon>Imparidentia</taxon>
        <taxon>Neoheterodontei</taxon>
        <taxon>Myida</taxon>
        <taxon>Dreissenoidea</taxon>
        <taxon>Dreissenidae</taxon>
        <taxon>Dreissena</taxon>
    </lineage>
</organism>
<accession>A0A9D4F9T0</accession>
<comment type="similarity">
    <text evidence="1">Belongs to the metallo-dependent hydrolases superfamily. TatD-type hydrolase family.</text>
</comment>
<dbReference type="Proteomes" id="UP000828390">
    <property type="component" value="Unassembled WGS sequence"/>
</dbReference>
<reference evidence="3" key="2">
    <citation type="submission" date="2020-11" db="EMBL/GenBank/DDBJ databases">
        <authorList>
            <person name="McCartney M.A."/>
            <person name="Auch B."/>
            <person name="Kono T."/>
            <person name="Mallez S."/>
            <person name="Becker A."/>
            <person name="Gohl D.M."/>
            <person name="Silverstein K.A.T."/>
            <person name="Koren S."/>
            <person name="Bechman K.B."/>
            <person name="Herman A."/>
            <person name="Abrahante J.E."/>
            <person name="Garbe J."/>
        </authorList>
    </citation>
    <scope>NUCLEOTIDE SEQUENCE</scope>
    <source>
        <strain evidence="3">Duluth1</strain>
        <tissue evidence="3">Whole animal</tissue>
    </source>
</reference>
<dbReference type="InterPro" id="IPR001130">
    <property type="entry name" value="TatD-like"/>
</dbReference>
<evidence type="ECO:0000313" key="3">
    <source>
        <dbReference type="EMBL" id="KAH3794875.1"/>
    </source>
</evidence>
<dbReference type="Pfam" id="PF01026">
    <property type="entry name" value="TatD_DNase"/>
    <property type="match status" value="1"/>
</dbReference>
<dbReference type="InterPro" id="IPR032466">
    <property type="entry name" value="Metal_Hydrolase"/>
</dbReference>
<proteinExistence type="inferred from homology"/>
<evidence type="ECO:0000313" key="4">
    <source>
        <dbReference type="Proteomes" id="UP000828390"/>
    </source>
</evidence>
<evidence type="ECO:0000256" key="2">
    <source>
        <dbReference type="ARBA" id="ARBA00022801"/>
    </source>
</evidence>
<evidence type="ECO:0000256" key="1">
    <source>
        <dbReference type="ARBA" id="ARBA00009275"/>
    </source>
</evidence>
<dbReference type="GO" id="GO:0016788">
    <property type="term" value="F:hydrolase activity, acting on ester bonds"/>
    <property type="evidence" value="ECO:0007669"/>
    <property type="project" value="InterPro"/>
</dbReference>
<dbReference type="Gene3D" id="3.20.20.140">
    <property type="entry name" value="Metal-dependent hydrolases"/>
    <property type="match status" value="1"/>
</dbReference>
<sequence>MLFRSDWFSLIDSYQKTALRRIPKGHLVLETDAPYFRLLKASASTPDFIAKVALVVRRVRVETAEEVLEFTLVNTRILYQM</sequence>
<dbReference type="PROSITE" id="PS01091">
    <property type="entry name" value="TATD_3"/>
    <property type="match status" value="1"/>
</dbReference>
<dbReference type="InterPro" id="IPR018228">
    <property type="entry name" value="DNase_TatD-rel_CS"/>
</dbReference>
<keyword evidence="2" id="KW-0378">Hydrolase</keyword>